<dbReference type="Pfam" id="PF00534">
    <property type="entry name" value="Glycos_transf_1"/>
    <property type="match status" value="1"/>
</dbReference>
<dbReference type="PROSITE" id="PS51257">
    <property type="entry name" value="PROKAR_LIPOPROTEIN"/>
    <property type="match status" value="1"/>
</dbReference>
<dbReference type="SUPFAM" id="SSF53756">
    <property type="entry name" value="UDP-Glycosyltransferase/glycogen phosphorylase"/>
    <property type="match status" value="1"/>
</dbReference>
<evidence type="ECO:0000313" key="2">
    <source>
        <dbReference type="EMBL" id="MFC5653479.1"/>
    </source>
</evidence>
<evidence type="ECO:0000259" key="1">
    <source>
        <dbReference type="Pfam" id="PF00534"/>
    </source>
</evidence>
<keyword evidence="3" id="KW-1185">Reference proteome</keyword>
<keyword evidence="2" id="KW-0808">Transferase</keyword>
<reference evidence="3" key="1">
    <citation type="journal article" date="2019" name="Int. J. Syst. Evol. Microbiol.">
        <title>The Global Catalogue of Microorganisms (GCM) 10K type strain sequencing project: providing services to taxonomists for standard genome sequencing and annotation.</title>
        <authorList>
            <consortium name="The Broad Institute Genomics Platform"/>
            <consortium name="The Broad Institute Genome Sequencing Center for Infectious Disease"/>
            <person name="Wu L."/>
            <person name="Ma J."/>
        </authorList>
    </citation>
    <scope>NUCLEOTIDE SEQUENCE [LARGE SCALE GENOMIC DNA]</scope>
    <source>
        <strain evidence="3">CGMCC 1.3240</strain>
    </source>
</reference>
<protein>
    <submittedName>
        <fullName evidence="2">Glycosyltransferase family 4 protein</fullName>
        <ecNumber evidence="2">2.4.-.-</ecNumber>
    </submittedName>
</protein>
<sequence>MKVVIPVGALHLGGGCKNLADLANALHARGHDTEVLVPEEAPVVYDIHCKLTRIPSLRASYIPYGDIVIANFYTTFSACYEAWPKQVIRFSQAYEPSWVWNRDFAVWTYSQGVPVITLSSWLDEQIYKDVRQRTHVINPGIDPKVFYPSPIPKKLIPGKRKIILYLARDPDSGYEIKGFHDFIRCMVLFNSAYQGKYIVHMVCPEKILKLPSGIPYRTYGAISDKQFAELYREADVFVSSSWIEAYGFPPLEAMACGTPVVTTDSGGIRDFAEHMQSAFITKPRRPSELAGALKAVLTNEALYQKLAAGGLKSASRFRKHDFEQKLVDTLEQIYKKRK</sequence>
<dbReference type="PANTHER" id="PTHR45947:SF3">
    <property type="entry name" value="SULFOQUINOVOSYL TRANSFERASE SQD2"/>
    <property type="match status" value="1"/>
</dbReference>
<dbReference type="RefSeq" id="WP_379192133.1">
    <property type="nucleotide sequence ID" value="NZ_JBHSOW010000127.1"/>
</dbReference>
<dbReference type="Gene3D" id="3.40.50.11090">
    <property type="match status" value="1"/>
</dbReference>
<name>A0ABW0W9T1_9BACL</name>
<dbReference type="InterPro" id="IPR050194">
    <property type="entry name" value="Glycosyltransferase_grp1"/>
</dbReference>
<dbReference type="Proteomes" id="UP001596047">
    <property type="component" value="Unassembled WGS sequence"/>
</dbReference>
<dbReference type="CDD" id="cd03801">
    <property type="entry name" value="GT4_PimA-like"/>
    <property type="match status" value="1"/>
</dbReference>
<dbReference type="InterPro" id="IPR001296">
    <property type="entry name" value="Glyco_trans_1"/>
</dbReference>
<feature type="domain" description="Glycosyl transferase family 1" evidence="1">
    <location>
        <begin position="156"/>
        <end position="308"/>
    </location>
</feature>
<proteinExistence type="predicted"/>
<dbReference type="PANTHER" id="PTHR45947">
    <property type="entry name" value="SULFOQUINOVOSYL TRANSFERASE SQD2"/>
    <property type="match status" value="1"/>
</dbReference>
<keyword evidence="2" id="KW-0328">Glycosyltransferase</keyword>
<evidence type="ECO:0000313" key="3">
    <source>
        <dbReference type="Proteomes" id="UP001596047"/>
    </source>
</evidence>
<organism evidence="2 3">
    <name type="scientific">Paenibacillus solisilvae</name>
    <dbReference type="NCBI Taxonomy" id="2486751"/>
    <lineage>
        <taxon>Bacteria</taxon>
        <taxon>Bacillati</taxon>
        <taxon>Bacillota</taxon>
        <taxon>Bacilli</taxon>
        <taxon>Bacillales</taxon>
        <taxon>Paenibacillaceae</taxon>
        <taxon>Paenibacillus</taxon>
    </lineage>
</organism>
<accession>A0ABW0W9T1</accession>
<dbReference type="GO" id="GO:0016757">
    <property type="term" value="F:glycosyltransferase activity"/>
    <property type="evidence" value="ECO:0007669"/>
    <property type="project" value="UniProtKB-KW"/>
</dbReference>
<comment type="caution">
    <text evidence="2">The sequence shown here is derived from an EMBL/GenBank/DDBJ whole genome shotgun (WGS) entry which is preliminary data.</text>
</comment>
<dbReference type="Gene3D" id="3.40.50.2000">
    <property type="entry name" value="Glycogen Phosphorylase B"/>
    <property type="match status" value="1"/>
</dbReference>
<gene>
    <name evidence="2" type="ORF">ACFPYJ_31050</name>
</gene>
<dbReference type="EMBL" id="JBHSOW010000127">
    <property type="protein sequence ID" value="MFC5653479.1"/>
    <property type="molecule type" value="Genomic_DNA"/>
</dbReference>
<dbReference type="EC" id="2.4.-.-" evidence="2"/>